<reference evidence="9" key="1">
    <citation type="submission" date="2023-09" db="UniProtKB">
        <authorList>
            <consortium name="Ensembl"/>
        </authorList>
    </citation>
    <scope>IDENTIFICATION</scope>
</reference>
<feature type="signal peptide" evidence="8">
    <location>
        <begin position="1"/>
        <end position="16"/>
    </location>
</feature>
<proteinExistence type="inferred from homology"/>
<comment type="function">
    <text evidence="1">Important role in the capacity of milk to transport calcium phosphate.</text>
</comment>
<keyword evidence="6" id="KW-0494">Milk protein</keyword>
<comment type="subcellular location">
    <subcellularLocation>
        <location evidence="2">Secreted</location>
    </subcellularLocation>
</comment>
<evidence type="ECO:0000256" key="7">
    <source>
        <dbReference type="SAM" id="MobiDB-lite"/>
    </source>
</evidence>
<evidence type="ECO:0000256" key="5">
    <source>
        <dbReference type="ARBA" id="ARBA00022729"/>
    </source>
</evidence>
<evidence type="ECO:0000256" key="3">
    <source>
        <dbReference type="ARBA" id="ARBA00010179"/>
    </source>
</evidence>
<dbReference type="InterPro" id="IPR011175">
    <property type="entry name" value="Alpha-s2_casein"/>
</dbReference>
<name>A0A8C0WVF0_CASCN</name>
<dbReference type="InterPro" id="IPR001588">
    <property type="entry name" value="Casein"/>
</dbReference>
<comment type="similarity">
    <text evidence="3">Belongs to the alpha-casein family.</text>
</comment>
<dbReference type="GO" id="GO:0035375">
    <property type="term" value="F:zymogen binding"/>
    <property type="evidence" value="ECO:0007669"/>
    <property type="project" value="TreeGrafter"/>
</dbReference>
<dbReference type="AlphaFoldDB" id="A0A8C0WVF0"/>
<dbReference type="PANTHER" id="PTHR16656">
    <property type="entry name" value="ALPHA-S2-CASEIN-LIKE B"/>
    <property type="match status" value="1"/>
</dbReference>
<dbReference type="GO" id="GO:0042803">
    <property type="term" value="F:protein homodimerization activity"/>
    <property type="evidence" value="ECO:0007669"/>
    <property type="project" value="TreeGrafter"/>
</dbReference>
<evidence type="ECO:0008006" key="10">
    <source>
        <dbReference type="Google" id="ProtNLM"/>
    </source>
</evidence>
<dbReference type="PIRSF" id="PIRSF002371">
    <property type="entry name" value="Alpha-s2-casein"/>
    <property type="match status" value="1"/>
</dbReference>
<sequence length="141" mass="16638">MKFFIVTFSLLAIAFANHMEQQSSSEESVNISQEKFKQEKNVVILPSEETTKCPEMESAEVPTEESASFSQEQYKQKKDMVEHTRQKTEMTEEEKNLIKYLNIVKQVTWPQYLQVDHQYQKTMNPWNHVVINPYEVIFAQV</sequence>
<keyword evidence="4" id="KW-0964">Secreted</keyword>
<evidence type="ECO:0000256" key="6">
    <source>
        <dbReference type="ARBA" id="ARBA00022743"/>
    </source>
</evidence>
<evidence type="ECO:0000256" key="8">
    <source>
        <dbReference type="SAM" id="SignalP"/>
    </source>
</evidence>
<evidence type="ECO:0000256" key="4">
    <source>
        <dbReference type="ARBA" id="ARBA00022525"/>
    </source>
</evidence>
<organism evidence="9">
    <name type="scientific">Castor canadensis</name>
    <name type="common">American beaver</name>
    <dbReference type="NCBI Taxonomy" id="51338"/>
    <lineage>
        <taxon>Eukaryota</taxon>
        <taxon>Metazoa</taxon>
        <taxon>Chordata</taxon>
        <taxon>Craniata</taxon>
        <taxon>Vertebrata</taxon>
        <taxon>Euteleostomi</taxon>
        <taxon>Mammalia</taxon>
        <taxon>Eutheria</taxon>
        <taxon>Euarchontoglires</taxon>
        <taxon>Glires</taxon>
        <taxon>Rodentia</taxon>
        <taxon>Castorimorpha</taxon>
        <taxon>Castoridae</taxon>
        <taxon>Castor</taxon>
    </lineage>
</organism>
<accession>A0A8C0WVF0</accession>
<evidence type="ECO:0000256" key="2">
    <source>
        <dbReference type="ARBA" id="ARBA00004613"/>
    </source>
</evidence>
<feature type="region of interest" description="Disordered" evidence="7">
    <location>
        <begin position="47"/>
        <end position="89"/>
    </location>
</feature>
<dbReference type="Ensembl" id="ENSCCNT00000022175.1">
    <property type="protein sequence ID" value="ENSCCNP00000017044.1"/>
    <property type="gene ID" value="ENSCCNG00000017293.1"/>
</dbReference>
<feature type="chain" id="PRO_5034820498" description="Alpha-S2-casein" evidence="8">
    <location>
        <begin position="17"/>
        <end position="141"/>
    </location>
</feature>
<dbReference type="PANTHER" id="PTHR16656:SF5">
    <property type="entry name" value="ALPHA-S2-CASEIN-LIKE B"/>
    <property type="match status" value="1"/>
</dbReference>
<evidence type="ECO:0000313" key="9">
    <source>
        <dbReference type="Ensembl" id="ENSCCNP00000017044.1"/>
    </source>
</evidence>
<protein>
    <recommendedName>
        <fullName evidence="10">Alpha-S2-casein</fullName>
    </recommendedName>
</protein>
<evidence type="ECO:0000256" key="1">
    <source>
        <dbReference type="ARBA" id="ARBA00003383"/>
    </source>
</evidence>
<dbReference type="GO" id="GO:0005615">
    <property type="term" value="C:extracellular space"/>
    <property type="evidence" value="ECO:0007669"/>
    <property type="project" value="TreeGrafter"/>
</dbReference>
<keyword evidence="5 8" id="KW-0732">Signal</keyword>
<dbReference type="Pfam" id="PF00363">
    <property type="entry name" value="Casein"/>
    <property type="match status" value="1"/>
</dbReference>
<feature type="compositionally biased region" description="Basic and acidic residues" evidence="7">
    <location>
        <begin position="74"/>
        <end position="89"/>
    </location>
</feature>